<keyword evidence="2" id="KW-0479">Metal-binding</keyword>
<evidence type="ECO:0000256" key="5">
    <source>
        <dbReference type="ARBA" id="ARBA00022833"/>
    </source>
</evidence>
<feature type="domain" description="C2H2-type" evidence="9">
    <location>
        <begin position="106"/>
        <end position="136"/>
    </location>
</feature>
<evidence type="ECO:0000256" key="6">
    <source>
        <dbReference type="ARBA" id="ARBA00023242"/>
    </source>
</evidence>
<dbReference type="Gene3D" id="3.30.160.60">
    <property type="entry name" value="Classic Zinc Finger"/>
    <property type="match status" value="5"/>
</dbReference>
<dbReference type="GO" id="GO:0005634">
    <property type="term" value="C:nucleus"/>
    <property type="evidence" value="ECO:0007669"/>
    <property type="project" value="UniProtKB-SubCell"/>
</dbReference>
<dbReference type="PANTHER" id="PTHR45718">
    <property type="entry name" value="TRANSCRIPTIONAL ACTIVATOR CUBITUS INTERRUPTUS"/>
    <property type="match status" value="1"/>
</dbReference>
<feature type="compositionally biased region" description="Low complexity" evidence="8">
    <location>
        <begin position="274"/>
        <end position="289"/>
    </location>
</feature>
<evidence type="ECO:0000256" key="3">
    <source>
        <dbReference type="ARBA" id="ARBA00022737"/>
    </source>
</evidence>
<reference evidence="10" key="2">
    <citation type="submission" date="2020-06" db="EMBL/GenBank/DDBJ databases">
        <authorList>
            <person name="Ji K."/>
            <person name="Li J."/>
        </authorList>
    </citation>
    <scope>NUCLEOTIDE SEQUENCE</scope>
    <source>
        <strain evidence="10">JKM2019</strain>
        <tissue evidence="10">Whole body</tissue>
    </source>
</reference>
<evidence type="ECO:0000259" key="9">
    <source>
        <dbReference type="PROSITE" id="PS50157"/>
    </source>
</evidence>
<feature type="compositionally biased region" description="Basic residues" evidence="8">
    <location>
        <begin position="259"/>
        <end position="269"/>
    </location>
</feature>
<comment type="subcellular location">
    <subcellularLocation>
        <location evidence="1">Nucleus</location>
    </subcellularLocation>
</comment>
<dbReference type="SUPFAM" id="SSF57667">
    <property type="entry name" value="beta-beta-alpha zinc fingers"/>
    <property type="match status" value="3"/>
</dbReference>
<keyword evidence="3" id="KW-0677">Repeat</keyword>
<dbReference type="Proteomes" id="UP000828236">
    <property type="component" value="Unassembled WGS sequence"/>
</dbReference>
<dbReference type="InterPro" id="IPR013087">
    <property type="entry name" value="Znf_C2H2_type"/>
</dbReference>
<feature type="domain" description="C2H2-type" evidence="9">
    <location>
        <begin position="212"/>
        <end position="241"/>
    </location>
</feature>
<dbReference type="Proteomes" id="UP000790347">
    <property type="component" value="Unassembled WGS sequence"/>
</dbReference>
<evidence type="ECO:0000256" key="4">
    <source>
        <dbReference type="ARBA" id="ARBA00022771"/>
    </source>
</evidence>
<proteinExistence type="predicted"/>
<dbReference type="GO" id="GO:0000978">
    <property type="term" value="F:RNA polymerase II cis-regulatory region sequence-specific DNA binding"/>
    <property type="evidence" value="ECO:0007669"/>
    <property type="project" value="TreeGrafter"/>
</dbReference>
<dbReference type="InterPro" id="IPR048420">
    <property type="entry name" value="Zap1-like_Znf1"/>
</dbReference>
<evidence type="ECO:0000256" key="2">
    <source>
        <dbReference type="ARBA" id="ARBA00022723"/>
    </source>
</evidence>
<dbReference type="Pfam" id="PF23561">
    <property type="entry name" value="zf-C2H2_15"/>
    <property type="match status" value="1"/>
</dbReference>
<dbReference type="GO" id="GO:0000981">
    <property type="term" value="F:DNA-binding transcription factor activity, RNA polymerase II-specific"/>
    <property type="evidence" value="ECO:0007669"/>
    <property type="project" value="TreeGrafter"/>
</dbReference>
<dbReference type="PROSITE" id="PS00028">
    <property type="entry name" value="ZINC_FINGER_C2H2_1"/>
    <property type="match status" value="4"/>
</dbReference>
<organism evidence="11 12">
    <name type="scientific">Dermatophagoides farinae</name>
    <name type="common">American house dust mite</name>
    <dbReference type="NCBI Taxonomy" id="6954"/>
    <lineage>
        <taxon>Eukaryota</taxon>
        <taxon>Metazoa</taxon>
        <taxon>Ecdysozoa</taxon>
        <taxon>Arthropoda</taxon>
        <taxon>Chelicerata</taxon>
        <taxon>Arachnida</taxon>
        <taxon>Acari</taxon>
        <taxon>Acariformes</taxon>
        <taxon>Sarcoptiformes</taxon>
        <taxon>Astigmata</taxon>
        <taxon>Psoroptidia</taxon>
        <taxon>Analgoidea</taxon>
        <taxon>Pyroglyphidae</taxon>
        <taxon>Dermatophagoidinae</taxon>
        <taxon>Dermatophagoides</taxon>
    </lineage>
</organism>
<dbReference type="AlphaFoldDB" id="A0A922KX02"/>
<evidence type="ECO:0000256" key="7">
    <source>
        <dbReference type="PROSITE-ProRule" id="PRU00042"/>
    </source>
</evidence>
<accession>A0A922KX02</accession>
<dbReference type="FunFam" id="3.30.160.60:FF:000125">
    <property type="entry name" value="Putative zinc finger protein 143"/>
    <property type="match status" value="1"/>
</dbReference>
<reference evidence="11" key="1">
    <citation type="submission" date="2013-05" db="EMBL/GenBank/DDBJ databases">
        <authorList>
            <person name="Yim A.K.Y."/>
            <person name="Chan T.F."/>
            <person name="Ji K.M."/>
            <person name="Liu X.Y."/>
            <person name="Zhou J.W."/>
            <person name="Li R.Q."/>
            <person name="Yang K.Y."/>
            <person name="Li J."/>
            <person name="Li M."/>
            <person name="Law P.T.W."/>
            <person name="Wu Y.L."/>
            <person name="Cai Z.L."/>
            <person name="Qin H."/>
            <person name="Bao Y."/>
            <person name="Leung R.K.K."/>
            <person name="Ng P.K.S."/>
            <person name="Zou J."/>
            <person name="Zhong X.J."/>
            <person name="Ran P.X."/>
            <person name="Zhong N.S."/>
            <person name="Liu Z.G."/>
            <person name="Tsui S.K.W."/>
        </authorList>
    </citation>
    <scope>NUCLEOTIDE SEQUENCE</scope>
    <source>
        <strain evidence="11">Derf</strain>
        <tissue evidence="11">Whole organism</tissue>
    </source>
</reference>
<keyword evidence="12" id="KW-1185">Reference proteome</keyword>
<comment type="caution">
    <text evidence="11">The sequence shown here is derived from an EMBL/GenBank/DDBJ whole genome shotgun (WGS) entry which is preliminary data.</text>
</comment>
<dbReference type="InterPro" id="IPR043359">
    <property type="entry name" value="GLI-like"/>
</dbReference>
<evidence type="ECO:0000313" key="12">
    <source>
        <dbReference type="Proteomes" id="UP000790347"/>
    </source>
</evidence>
<dbReference type="OrthoDB" id="3214149at2759"/>
<protein>
    <recommendedName>
        <fullName evidence="9">C2H2-type domain-containing protein</fullName>
    </recommendedName>
</protein>
<dbReference type="InterPro" id="IPR056436">
    <property type="entry name" value="Znf-C2H2_ZIC1-5/GLI1-3-like"/>
</dbReference>
<dbReference type="Pfam" id="PF21816">
    <property type="entry name" value="Zap1_zf1"/>
    <property type="match status" value="1"/>
</dbReference>
<evidence type="ECO:0000313" key="11">
    <source>
        <dbReference type="EMBL" id="KAH9497834.1"/>
    </source>
</evidence>
<keyword evidence="6" id="KW-0539">Nucleus</keyword>
<feature type="region of interest" description="Disordered" evidence="8">
    <location>
        <begin position="255"/>
        <end position="290"/>
    </location>
</feature>
<feature type="domain" description="C2H2-type" evidence="9">
    <location>
        <begin position="242"/>
        <end position="272"/>
    </location>
</feature>
<feature type="domain" description="C2H2-type" evidence="9">
    <location>
        <begin position="182"/>
        <end position="211"/>
    </location>
</feature>
<evidence type="ECO:0000313" key="10">
    <source>
        <dbReference type="EMBL" id="KAH7645349.1"/>
    </source>
</evidence>
<sequence>MSEIIDLSDLIVNDEDNDDNELIYQNLLYGETIPNNTILSSPSSSCSVSYHHNERLTSSSSCSSSTINNNYDHFDDAFLMQSFPFTSQQQQQQQQQQNLFKFESSFFCYWLNCSKSFTTLKELNDHIGYDHVEPQKYHVHQQQNSGKKFICQWYNCMRDRKPFDQRYKLINHMRIHSCYKPKLCQYPGCGKSFSRQENLKNHYRTHTREKPYICKIGGCMKTFTNTSDRAKHRRVHFDPKPCRCKFPGCTKAYTDPSSLRKHRKNKHATNRNLSESWSMSSSSSSPSSSFTNMNYDNSNLAHSWPNSIFTNYESNELNSNQNVQNYESYVTQPMQPEQNGSQNHHHYGIINNEGLMIMANDDHQHYCSDSLQSQYNDSSSFRSQIVEQNFHFNNYSIDEQVDYGNGIINNHHYYQDNDLWQQNNQTLYAY</sequence>
<evidence type="ECO:0000256" key="8">
    <source>
        <dbReference type="SAM" id="MobiDB-lite"/>
    </source>
</evidence>
<dbReference type="InterPro" id="IPR036236">
    <property type="entry name" value="Znf_C2H2_sf"/>
</dbReference>
<name>A0A922KX02_DERFA</name>
<dbReference type="PANTHER" id="PTHR45718:SF4">
    <property type="entry name" value="TRANSCRIPTIONAL ACTIVATOR CUBITUS INTERRUPTUS"/>
    <property type="match status" value="1"/>
</dbReference>
<keyword evidence="4 7" id="KW-0863">Zinc-finger</keyword>
<gene>
    <name evidence="11" type="ORF">DERF_013789</name>
    <name evidence="10" type="ORF">HUG17_0887</name>
</gene>
<reference evidence="10" key="3">
    <citation type="journal article" date="2021" name="World Allergy Organ. J.">
        <title>Chromosome-level assembly of Dermatophagoides farinae genome and transcriptome reveals two novel allergens Der f 37 and Der f 39.</title>
        <authorList>
            <person name="Chen J."/>
            <person name="Cai Z."/>
            <person name="Fan D."/>
            <person name="Hu J."/>
            <person name="Hou Y."/>
            <person name="He Y."/>
            <person name="Zhang Z."/>
            <person name="Zhao Z."/>
            <person name="Gao P."/>
            <person name="Hu W."/>
            <person name="Sun J."/>
            <person name="Li J."/>
            <person name="Ji K."/>
        </authorList>
    </citation>
    <scope>NUCLEOTIDE SEQUENCE</scope>
    <source>
        <strain evidence="10">JKM2019</strain>
    </source>
</reference>
<dbReference type="PROSITE" id="PS50157">
    <property type="entry name" value="ZINC_FINGER_C2H2_2"/>
    <property type="match status" value="5"/>
</dbReference>
<feature type="domain" description="C2H2-type" evidence="9">
    <location>
        <begin position="154"/>
        <end position="181"/>
    </location>
</feature>
<dbReference type="Pfam" id="PF00096">
    <property type="entry name" value="zf-C2H2"/>
    <property type="match status" value="2"/>
</dbReference>
<dbReference type="SMART" id="SM00355">
    <property type="entry name" value="ZnF_C2H2"/>
    <property type="match status" value="5"/>
</dbReference>
<keyword evidence="5" id="KW-0862">Zinc</keyword>
<evidence type="ECO:0000256" key="1">
    <source>
        <dbReference type="ARBA" id="ARBA00004123"/>
    </source>
</evidence>
<dbReference type="EMBL" id="ASGP02000007">
    <property type="protein sequence ID" value="KAH9497834.1"/>
    <property type="molecule type" value="Genomic_DNA"/>
</dbReference>
<dbReference type="GO" id="GO:0008270">
    <property type="term" value="F:zinc ion binding"/>
    <property type="evidence" value="ECO:0007669"/>
    <property type="project" value="UniProtKB-KW"/>
</dbReference>
<reference evidence="11" key="4">
    <citation type="journal article" date="2022" name="Res Sq">
        <title>Comparative Genomics Reveals Insights into the Divergent Evolution of Astigmatic Mites and Household Pest Adaptations.</title>
        <authorList>
            <person name="Xiong Q."/>
            <person name="Wan A.T.-Y."/>
            <person name="Liu X.-Y."/>
            <person name="Fung C.S.-H."/>
            <person name="Xiao X."/>
            <person name="Malainual N."/>
            <person name="Hou J."/>
            <person name="Wang L."/>
            <person name="Wang M."/>
            <person name="Yang K."/>
            <person name="Cui Y."/>
            <person name="Leung E."/>
            <person name="Nong W."/>
            <person name="Shin S.-K."/>
            <person name="Au S."/>
            <person name="Jeong K.Y."/>
            <person name="Chew F.T."/>
            <person name="Hui J."/>
            <person name="Leung T.F."/>
            <person name="Tungtrongchitr A."/>
            <person name="Zhong N."/>
            <person name="Liu Z."/>
            <person name="Tsui S."/>
        </authorList>
    </citation>
    <scope>NUCLEOTIDE SEQUENCE</scope>
    <source>
        <strain evidence="11">Derf</strain>
        <tissue evidence="11">Whole organism</tissue>
    </source>
</reference>
<dbReference type="EMBL" id="SDOV01000001">
    <property type="protein sequence ID" value="KAH7645349.1"/>
    <property type="molecule type" value="Genomic_DNA"/>
</dbReference>